<dbReference type="EMBL" id="JAHYXK010000009">
    <property type="protein sequence ID" value="MBW7467838.1"/>
    <property type="molecule type" value="Genomic_DNA"/>
</dbReference>
<evidence type="ECO:0000313" key="1">
    <source>
        <dbReference type="EMBL" id="MBW7467838.1"/>
    </source>
</evidence>
<sequence>MHFSLRWSLSNCENRNWMPCCNLPAAVWVSTGWVTATTEMPMRPNSSTIPMAEEPVREKRSWEYTIM</sequence>
<name>A0ABS7CVE6_9BACT</name>
<gene>
    <name evidence="1" type="ORF">K0O23_12245</name>
</gene>
<accession>A0ABS7CVE6</accession>
<evidence type="ECO:0000313" key="2">
    <source>
        <dbReference type="Proteomes" id="UP000813018"/>
    </source>
</evidence>
<reference evidence="1 2" key="1">
    <citation type="journal article" date="2016" name="Int. J. Syst. Evol. Microbiol.">
        <title>Pontibacter aydingkolensis sp. nov., isolated from soil of a salt lake.</title>
        <authorList>
            <person name="Osman G."/>
            <person name="Zhang T."/>
            <person name="Lou K."/>
            <person name="Gao Y."/>
            <person name="Chang W."/>
            <person name="Lin Q."/>
            <person name="Yang H.M."/>
            <person name="Huo X.D."/>
            <person name="Wang N."/>
        </authorList>
    </citation>
    <scope>NUCLEOTIDE SEQUENCE [LARGE SCALE GENOMIC DNA]</scope>
    <source>
        <strain evidence="1 2">KACC 19255</strain>
    </source>
</reference>
<dbReference type="Proteomes" id="UP000813018">
    <property type="component" value="Unassembled WGS sequence"/>
</dbReference>
<organism evidence="1 2">
    <name type="scientific">Pontibacter aydingkolensis</name>
    <dbReference type="NCBI Taxonomy" id="1911536"/>
    <lineage>
        <taxon>Bacteria</taxon>
        <taxon>Pseudomonadati</taxon>
        <taxon>Bacteroidota</taxon>
        <taxon>Cytophagia</taxon>
        <taxon>Cytophagales</taxon>
        <taxon>Hymenobacteraceae</taxon>
        <taxon>Pontibacter</taxon>
    </lineage>
</organism>
<protein>
    <submittedName>
        <fullName evidence="1">Uncharacterized protein</fullName>
    </submittedName>
</protein>
<proteinExistence type="predicted"/>
<comment type="caution">
    <text evidence="1">The sequence shown here is derived from an EMBL/GenBank/DDBJ whole genome shotgun (WGS) entry which is preliminary data.</text>
</comment>
<keyword evidence="2" id="KW-1185">Reference proteome</keyword>